<dbReference type="GO" id="GO:1904262">
    <property type="term" value="P:negative regulation of TORC1 signaling"/>
    <property type="evidence" value="ECO:0007669"/>
    <property type="project" value="TreeGrafter"/>
</dbReference>
<protein>
    <recommendedName>
        <fullName evidence="1">GATOR complex protein NPRL3</fullName>
    </recommendedName>
    <alternativeName>
        <fullName evidence="1">Nitrogen permease regulator 3-like protein</fullName>
    </alternativeName>
</protein>
<comment type="caution">
    <text evidence="3">The sequence shown here is derived from an EMBL/GenBank/DDBJ whole genome shotgun (WGS) entry which is preliminary data.</text>
</comment>
<reference evidence="3" key="1">
    <citation type="submission" date="2021-04" db="EMBL/GenBank/DDBJ databases">
        <authorList>
            <consortium name="Molecular Ecology Group"/>
        </authorList>
    </citation>
    <scope>NUCLEOTIDE SEQUENCE</scope>
</reference>
<dbReference type="PANTHER" id="PTHR13153:SF5">
    <property type="entry name" value="GATOR COMPLEX PROTEIN NPRL3"/>
    <property type="match status" value="1"/>
</dbReference>
<dbReference type="GO" id="GO:0034198">
    <property type="term" value="P:cellular response to amino acid starvation"/>
    <property type="evidence" value="ECO:0007669"/>
    <property type="project" value="UniProtKB-UniRule"/>
</dbReference>
<comment type="subcellular location">
    <subcellularLocation>
        <location evidence="1">Lysosome</location>
    </subcellularLocation>
</comment>
<dbReference type="GO" id="GO:0010508">
    <property type="term" value="P:positive regulation of autophagy"/>
    <property type="evidence" value="ECO:0007669"/>
    <property type="project" value="TreeGrafter"/>
</dbReference>
<dbReference type="GO" id="GO:1990130">
    <property type="term" value="C:GATOR1 complex"/>
    <property type="evidence" value="ECO:0007669"/>
    <property type="project" value="UniProtKB-UniRule"/>
</dbReference>
<keyword evidence="4" id="KW-1185">Reference proteome</keyword>
<gene>
    <name evidence="3" type="ORF">CUNI_LOCUS18732</name>
</gene>
<evidence type="ECO:0000256" key="1">
    <source>
        <dbReference type="RuleBase" id="RU368069"/>
    </source>
</evidence>
<dbReference type="AlphaFoldDB" id="A0A8S3ZW46"/>
<dbReference type="PANTHER" id="PTHR13153">
    <property type="entry name" value="CGTHBA PROTEIN -14 GENE PROTEIN"/>
    <property type="match status" value="1"/>
</dbReference>
<dbReference type="InterPro" id="IPR005365">
    <property type="entry name" value="Npr3"/>
</dbReference>
<accession>A0A8S3ZW46</accession>
<name>A0A8S3ZW46_9EUPU</name>
<feature type="non-terminal residue" evidence="3">
    <location>
        <position position="1"/>
    </location>
</feature>
<sequence>MHILKHTGNAGISDQMTLMKRSMASDLDPLAVLLVTSGTRGNRLLFRYPYSEEPTTKQKTKKIIGKNPYTIKIAENLLDVKKEKPYSIFMKDSVLAGISNQTLANFLIVKSELCGEKFSVQIDDVRFVGFPTSLLHLKRDSSQQNCQNVSSRQHNILTVNVVFVLRAQVVESVVNCYQELAQQLTVAIAQEEKRCQYLTREAKIIMTAFEETSVNSDDDVVAPLRQIILLSNLARELKSAFDSLQSSGQVLFYMNQWVEINFCLPHKIHAMHNPGRTIQLESIYRCLSYVRPYHGILLTKSEKELLNFLPLDSSPSLIRLIRLTTPLKNLKILALETDLSLTQIYQLVCHMIYWGFAMLIYPLCQSNIYVLSPSANTAVDSELSKEFAVCFPGLHLVQEMSRFSFPSHMYDSSLIISYPNTHLLDRHYQAVLWMLQHRLLNQLHTYVNLVPPKKKDLSGYQNQTALSSTHCSNSNSQ</sequence>
<dbReference type="EMBL" id="CAJHNH020005990">
    <property type="protein sequence ID" value="CAG5133174.1"/>
    <property type="molecule type" value="Genomic_DNA"/>
</dbReference>
<comment type="function">
    <text evidence="1">As a component of the GATOR1 complex functions as an inhibitor of the amino acid-sensing branch of the TORC1 pathway.</text>
</comment>
<evidence type="ECO:0000313" key="3">
    <source>
        <dbReference type="EMBL" id="CAG5133174.1"/>
    </source>
</evidence>
<evidence type="ECO:0000313" key="4">
    <source>
        <dbReference type="Proteomes" id="UP000678393"/>
    </source>
</evidence>
<dbReference type="Pfam" id="PF03666">
    <property type="entry name" value="NPR3"/>
    <property type="match status" value="1"/>
</dbReference>
<dbReference type="GO" id="GO:0005764">
    <property type="term" value="C:lysosome"/>
    <property type="evidence" value="ECO:0007669"/>
    <property type="project" value="UniProtKB-SubCell"/>
</dbReference>
<evidence type="ECO:0000256" key="2">
    <source>
        <dbReference type="SAM" id="Coils"/>
    </source>
</evidence>
<organism evidence="3 4">
    <name type="scientific">Candidula unifasciata</name>
    <dbReference type="NCBI Taxonomy" id="100452"/>
    <lineage>
        <taxon>Eukaryota</taxon>
        <taxon>Metazoa</taxon>
        <taxon>Spiralia</taxon>
        <taxon>Lophotrochozoa</taxon>
        <taxon>Mollusca</taxon>
        <taxon>Gastropoda</taxon>
        <taxon>Heterobranchia</taxon>
        <taxon>Euthyneura</taxon>
        <taxon>Panpulmonata</taxon>
        <taxon>Eupulmonata</taxon>
        <taxon>Stylommatophora</taxon>
        <taxon>Helicina</taxon>
        <taxon>Helicoidea</taxon>
        <taxon>Geomitridae</taxon>
        <taxon>Candidula</taxon>
    </lineage>
</organism>
<keyword evidence="1" id="KW-0732">Signal</keyword>
<dbReference type="GO" id="GO:0038202">
    <property type="term" value="P:TORC1 signaling"/>
    <property type="evidence" value="ECO:0007669"/>
    <property type="project" value="TreeGrafter"/>
</dbReference>
<dbReference type="OrthoDB" id="18648at2759"/>
<dbReference type="Proteomes" id="UP000678393">
    <property type="component" value="Unassembled WGS sequence"/>
</dbReference>
<proteinExistence type="inferred from homology"/>
<comment type="similarity">
    <text evidence="1">Belongs to the NPR3 family.</text>
</comment>
<keyword evidence="1" id="KW-0458">Lysosome</keyword>
<feature type="coiled-coil region" evidence="2">
    <location>
        <begin position="174"/>
        <end position="201"/>
    </location>
</feature>
<keyword evidence="2" id="KW-0175">Coiled coil</keyword>